<evidence type="ECO:0000313" key="2">
    <source>
        <dbReference type="EMBL" id="RAJ95875.1"/>
    </source>
</evidence>
<keyword evidence="1" id="KW-1133">Transmembrane helix</keyword>
<keyword evidence="1" id="KW-0472">Membrane</keyword>
<protein>
    <recommendedName>
        <fullName evidence="4">TspO/MBR related protein</fullName>
    </recommendedName>
</protein>
<organism evidence="2 3">
    <name type="scientific">Larkinella arboricola</name>
    <dbReference type="NCBI Taxonomy" id="643671"/>
    <lineage>
        <taxon>Bacteria</taxon>
        <taxon>Pseudomonadati</taxon>
        <taxon>Bacteroidota</taxon>
        <taxon>Cytophagia</taxon>
        <taxon>Cytophagales</taxon>
        <taxon>Spirosomataceae</taxon>
        <taxon>Larkinella</taxon>
    </lineage>
</organism>
<keyword evidence="1" id="KW-0812">Transmembrane</keyword>
<gene>
    <name evidence="2" type="ORF">LX87_03625</name>
</gene>
<dbReference type="EMBL" id="QLMC01000004">
    <property type="protein sequence ID" value="RAJ95875.1"/>
    <property type="molecule type" value="Genomic_DNA"/>
</dbReference>
<reference evidence="2 3" key="1">
    <citation type="submission" date="2018-06" db="EMBL/GenBank/DDBJ databases">
        <title>Genomic Encyclopedia of Archaeal and Bacterial Type Strains, Phase II (KMG-II): from individual species to whole genera.</title>
        <authorList>
            <person name="Goeker M."/>
        </authorList>
    </citation>
    <scope>NUCLEOTIDE SEQUENCE [LARGE SCALE GENOMIC DNA]</scope>
    <source>
        <strain evidence="2 3">DSM 21851</strain>
    </source>
</reference>
<dbReference type="RefSeq" id="WP_111629653.1">
    <property type="nucleotide sequence ID" value="NZ_QLMC01000004.1"/>
</dbReference>
<comment type="caution">
    <text evidence="2">The sequence shown here is derived from an EMBL/GenBank/DDBJ whole genome shotgun (WGS) entry which is preliminary data.</text>
</comment>
<feature type="transmembrane region" description="Helical" evidence="1">
    <location>
        <begin position="7"/>
        <end position="27"/>
    </location>
</feature>
<feature type="transmembrane region" description="Helical" evidence="1">
    <location>
        <begin position="142"/>
        <end position="163"/>
    </location>
</feature>
<proteinExistence type="predicted"/>
<name>A0A327WWP4_LARAB</name>
<evidence type="ECO:0000313" key="3">
    <source>
        <dbReference type="Proteomes" id="UP000248790"/>
    </source>
</evidence>
<feature type="transmembrane region" description="Helical" evidence="1">
    <location>
        <begin position="112"/>
        <end position="130"/>
    </location>
</feature>
<sequence>MSRAQTVLPYVGNGFLLMIPVVIWNLALTDQLPAVFQPEIFWNDIPAWLTYGENGSRILVFALAGLMPIRSSTKNQGVGFFSYLAGLVLYFASWLALMYFPDSQWSTSLPGFMAPAFTPLFWLTGIGLIGESFYFNLPFRRWIFMLTAFLFVVLHCFHTYTVYDRLY</sequence>
<evidence type="ECO:0000256" key="1">
    <source>
        <dbReference type="SAM" id="Phobius"/>
    </source>
</evidence>
<feature type="transmembrane region" description="Helical" evidence="1">
    <location>
        <begin position="47"/>
        <end position="66"/>
    </location>
</feature>
<keyword evidence="3" id="KW-1185">Reference proteome</keyword>
<accession>A0A327WWP4</accession>
<evidence type="ECO:0008006" key="4">
    <source>
        <dbReference type="Google" id="ProtNLM"/>
    </source>
</evidence>
<dbReference type="AlphaFoldDB" id="A0A327WWP4"/>
<feature type="transmembrane region" description="Helical" evidence="1">
    <location>
        <begin position="78"/>
        <end position="100"/>
    </location>
</feature>
<dbReference type="Proteomes" id="UP000248790">
    <property type="component" value="Unassembled WGS sequence"/>
</dbReference>
<dbReference type="OrthoDB" id="1162833at2"/>